<dbReference type="EMBL" id="SEYY01020654">
    <property type="protein sequence ID" value="KAB7497133.1"/>
    <property type="molecule type" value="Genomic_DNA"/>
</dbReference>
<dbReference type="OrthoDB" id="6344357at2759"/>
<protein>
    <recommendedName>
        <fullName evidence="5">SEFIR domain-containing protein</fullName>
    </recommendedName>
</protein>
<proteinExistence type="predicted"/>
<dbReference type="Proteomes" id="UP000326759">
    <property type="component" value="Unassembled WGS sequence"/>
</dbReference>
<feature type="compositionally biased region" description="Acidic residues" evidence="1">
    <location>
        <begin position="573"/>
        <end position="588"/>
    </location>
</feature>
<organism evidence="3 4">
    <name type="scientific">Armadillidium nasatum</name>
    <dbReference type="NCBI Taxonomy" id="96803"/>
    <lineage>
        <taxon>Eukaryota</taxon>
        <taxon>Metazoa</taxon>
        <taxon>Ecdysozoa</taxon>
        <taxon>Arthropoda</taxon>
        <taxon>Crustacea</taxon>
        <taxon>Multicrustacea</taxon>
        <taxon>Malacostraca</taxon>
        <taxon>Eumalacostraca</taxon>
        <taxon>Peracarida</taxon>
        <taxon>Isopoda</taxon>
        <taxon>Oniscidea</taxon>
        <taxon>Crinocheta</taxon>
        <taxon>Armadillidiidae</taxon>
        <taxon>Armadillidium</taxon>
    </lineage>
</organism>
<keyword evidence="4" id="KW-1185">Reference proteome</keyword>
<evidence type="ECO:0000313" key="3">
    <source>
        <dbReference type="EMBL" id="KAB7497133.1"/>
    </source>
</evidence>
<gene>
    <name evidence="3" type="ORF">Anas_08870</name>
</gene>
<feature type="chain" id="PRO_5024416382" description="SEFIR domain-containing protein" evidence="2">
    <location>
        <begin position="18"/>
        <end position="602"/>
    </location>
</feature>
<accession>A0A5N5SSG8</accession>
<keyword evidence="2" id="KW-0732">Signal</keyword>
<evidence type="ECO:0000256" key="2">
    <source>
        <dbReference type="SAM" id="SignalP"/>
    </source>
</evidence>
<feature type="signal peptide" evidence="2">
    <location>
        <begin position="1"/>
        <end position="17"/>
    </location>
</feature>
<dbReference type="AlphaFoldDB" id="A0A5N5SSG8"/>
<evidence type="ECO:0000256" key="1">
    <source>
        <dbReference type="SAM" id="MobiDB-lite"/>
    </source>
</evidence>
<evidence type="ECO:0000313" key="4">
    <source>
        <dbReference type="Proteomes" id="UP000326759"/>
    </source>
</evidence>
<evidence type="ECO:0008006" key="5">
    <source>
        <dbReference type="Google" id="ProtNLM"/>
    </source>
</evidence>
<feature type="region of interest" description="Disordered" evidence="1">
    <location>
        <begin position="568"/>
        <end position="602"/>
    </location>
</feature>
<sequence length="602" mass="69976">MLYLKIILFLWVTCIKATLWSTSFIGTHDPVLCVKSSPNTILSCNHQLEDDIQDLVDCGVETISPKTCFFYDVDEVYDPFHLPFDLYVYKWDHWDDELSLLRTVALNINFPKPKWRDMRFYLQNRENPQYKICRDIHLEMETSLNISNSLFWNCLLYSADLVEENFYTLFIEDNENCGGSYAFRIPAVNNYDIETTNETKWHVFFYFHQHVMESSGKVFVTMQPAPFANISYSVSLVRCVNGSSRCKTNSPLHTVYIHQERYSEETASPLSVELKKVTMPGRYAVAIQILSSLCEKERCEISISPTFDLKRSYTVEILLGYIEKKMRDLETVLFVYHAETEEIFHLFRFLSKVFHEKFVVKPLLVDEHVGLDDPSDWTRHNLCHASKVLFFMPRDSSLESATPIQHQWHCALTYFSGSFLKENQNFDHRCSVVVLPDCPHPSEGDPLYSLRRFYLPEGLGNLVNWLHRKSIIDKSLFWRPVVKDVTQDLCPFLRFARDPVSNPRPELPVYGDAVRRHHKLGLVIDNATAKNTSLSDEGNDLDDFNLESIVEEKVRNEFDPLIPDARRVRFLEQDEEEDQSDSDDDDDTSSPSSADDVLNYAT</sequence>
<name>A0A5N5SSG8_9CRUS</name>
<comment type="caution">
    <text evidence="3">The sequence shown here is derived from an EMBL/GenBank/DDBJ whole genome shotgun (WGS) entry which is preliminary data.</text>
</comment>
<reference evidence="3 4" key="1">
    <citation type="journal article" date="2019" name="PLoS Biol.">
        <title>Sex chromosomes control vertical transmission of feminizing Wolbachia symbionts in an isopod.</title>
        <authorList>
            <person name="Becking T."/>
            <person name="Chebbi M.A."/>
            <person name="Giraud I."/>
            <person name="Moumen B."/>
            <person name="Laverre T."/>
            <person name="Caubet Y."/>
            <person name="Peccoud J."/>
            <person name="Gilbert C."/>
            <person name="Cordaux R."/>
        </authorList>
    </citation>
    <scope>NUCLEOTIDE SEQUENCE [LARGE SCALE GENOMIC DNA]</scope>
    <source>
        <strain evidence="3">ANa2</strain>
        <tissue evidence="3">Whole body excluding digestive tract and cuticle</tissue>
    </source>
</reference>